<feature type="non-terminal residue" evidence="1">
    <location>
        <position position="1"/>
    </location>
</feature>
<dbReference type="Proteomes" id="UP001275084">
    <property type="component" value="Unassembled WGS sequence"/>
</dbReference>
<evidence type="ECO:0000313" key="1">
    <source>
        <dbReference type="EMBL" id="KAK3353706.1"/>
    </source>
</evidence>
<evidence type="ECO:0000313" key="2">
    <source>
        <dbReference type="Proteomes" id="UP001275084"/>
    </source>
</evidence>
<accession>A0AAJ0MEP0</accession>
<organism evidence="1 2">
    <name type="scientific">Lasiosphaeria hispida</name>
    <dbReference type="NCBI Taxonomy" id="260671"/>
    <lineage>
        <taxon>Eukaryota</taxon>
        <taxon>Fungi</taxon>
        <taxon>Dikarya</taxon>
        <taxon>Ascomycota</taxon>
        <taxon>Pezizomycotina</taxon>
        <taxon>Sordariomycetes</taxon>
        <taxon>Sordariomycetidae</taxon>
        <taxon>Sordariales</taxon>
        <taxon>Lasiosphaeriaceae</taxon>
        <taxon>Lasiosphaeria</taxon>
    </lineage>
</organism>
<gene>
    <name evidence="1" type="ORF">B0T25DRAFT_426538</name>
</gene>
<protein>
    <submittedName>
        <fullName evidence="1">Uncharacterized protein</fullName>
    </submittedName>
</protein>
<dbReference type="AlphaFoldDB" id="A0AAJ0MEP0"/>
<feature type="non-terminal residue" evidence="1">
    <location>
        <position position="58"/>
    </location>
</feature>
<dbReference type="EMBL" id="JAUIQD010000004">
    <property type="protein sequence ID" value="KAK3353706.1"/>
    <property type="molecule type" value="Genomic_DNA"/>
</dbReference>
<reference evidence="1" key="2">
    <citation type="submission" date="2023-06" db="EMBL/GenBank/DDBJ databases">
        <authorList>
            <consortium name="Lawrence Berkeley National Laboratory"/>
            <person name="Haridas S."/>
            <person name="Hensen N."/>
            <person name="Bonometti L."/>
            <person name="Westerberg I."/>
            <person name="Brannstrom I.O."/>
            <person name="Guillou S."/>
            <person name="Cros-Aarteil S."/>
            <person name="Calhoun S."/>
            <person name="Kuo A."/>
            <person name="Mondo S."/>
            <person name="Pangilinan J."/>
            <person name="Riley R."/>
            <person name="Labutti K."/>
            <person name="Andreopoulos B."/>
            <person name="Lipzen A."/>
            <person name="Chen C."/>
            <person name="Yanf M."/>
            <person name="Daum C."/>
            <person name="Ng V."/>
            <person name="Clum A."/>
            <person name="Steindorff A."/>
            <person name="Ohm R."/>
            <person name="Martin F."/>
            <person name="Silar P."/>
            <person name="Natvig D."/>
            <person name="Lalanne C."/>
            <person name="Gautier V."/>
            <person name="Ament-Velasquez S.L."/>
            <person name="Kruys A."/>
            <person name="Hutchinson M.I."/>
            <person name="Powell A.J."/>
            <person name="Barry K."/>
            <person name="Miller A.N."/>
            <person name="Grigoriev I.V."/>
            <person name="Debuchy R."/>
            <person name="Gladieux P."/>
            <person name="Thoren M.H."/>
            <person name="Johannesson H."/>
        </authorList>
    </citation>
    <scope>NUCLEOTIDE SEQUENCE</scope>
    <source>
        <strain evidence="1">CBS 955.72</strain>
    </source>
</reference>
<name>A0AAJ0MEP0_9PEZI</name>
<comment type="caution">
    <text evidence="1">The sequence shown here is derived from an EMBL/GenBank/DDBJ whole genome shotgun (WGS) entry which is preliminary data.</text>
</comment>
<keyword evidence="2" id="KW-1185">Reference proteome</keyword>
<proteinExistence type="predicted"/>
<sequence length="58" mass="6883">ISSKYDTERGRFRLWKTLLEYSGVSYDEVLNLPTASESAWETFMARYHPKARPATWLR</sequence>
<reference evidence="1" key="1">
    <citation type="journal article" date="2023" name="Mol. Phylogenet. Evol.">
        <title>Genome-scale phylogeny and comparative genomics of the fungal order Sordariales.</title>
        <authorList>
            <person name="Hensen N."/>
            <person name="Bonometti L."/>
            <person name="Westerberg I."/>
            <person name="Brannstrom I.O."/>
            <person name="Guillou S."/>
            <person name="Cros-Aarteil S."/>
            <person name="Calhoun S."/>
            <person name="Haridas S."/>
            <person name="Kuo A."/>
            <person name="Mondo S."/>
            <person name="Pangilinan J."/>
            <person name="Riley R."/>
            <person name="LaButti K."/>
            <person name="Andreopoulos B."/>
            <person name="Lipzen A."/>
            <person name="Chen C."/>
            <person name="Yan M."/>
            <person name="Daum C."/>
            <person name="Ng V."/>
            <person name="Clum A."/>
            <person name="Steindorff A."/>
            <person name="Ohm R.A."/>
            <person name="Martin F."/>
            <person name="Silar P."/>
            <person name="Natvig D.O."/>
            <person name="Lalanne C."/>
            <person name="Gautier V."/>
            <person name="Ament-Velasquez S.L."/>
            <person name="Kruys A."/>
            <person name="Hutchinson M.I."/>
            <person name="Powell A.J."/>
            <person name="Barry K."/>
            <person name="Miller A.N."/>
            <person name="Grigoriev I.V."/>
            <person name="Debuchy R."/>
            <person name="Gladieux P."/>
            <person name="Hiltunen Thoren M."/>
            <person name="Johannesson H."/>
        </authorList>
    </citation>
    <scope>NUCLEOTIDE SEQUENCE</scope>
    <source>
        <strain evidence="1">CBS 955.72</strain>
    </source>
</reference>